<evidence type="ECO:0000256" key="3">
    <source>
        <dbReference type="ARBA" id="ARBA00022833"/>
    </source>
</evidence>
<dbReference type="EMBL" id="JAAQHG020000031">
    <property type="protein sequence ID" value="KAL1583878.1"/>
    <property type="molecule type" value="Genomic_DNA"/>
</dbReference>
<proteinExistence type="inferred from homology"/>
<dbReference type="GO" id="GO:0046872">
    <property type="term" value="F:metal ion binding"/>
    <property type="evidence" value="ECO:0007669"/>
    <property type="project" value="UniProtKB-KW"/>
</dbReference>
<protein>
    <recommendedName>
        <fullName evidence="8">Rpr2-domain-containing protein</fullName>
    </recommendedName>
</protein>
<evidence type="ECO:0000313" key="6">
    <source>
        <dbReference type="EMBL" id="KAL1583878.1"/>
    </source>
</evidence>
<gene>
    <name evidence="6" type="ORF">WHR41_07193</name>
</gene>
<dbReference type="GeneID" id="96008636"/>
<feature type="region of interest" description="Disordered" evidence="5">
    <location>
        <begin position="75"/>
        <end position="96"/>
    </location>
</feature>
<evidence type="ECO:0008006" key="8">
    <source>
        <dbReference type="Google" id="ProtNLM"/>
    </source>
</evidence>
<keyword evidence="3" id="KW-0862">Zinc</keyword>
<evidence type="ECO:0000256" key="1">
    <source>
        <dbReference type="ARBA" id="ARBA00022694"/>
    </source>
</evidence>
<feature type="compositionally biased region" description="Polar residues" evidence="5">
    <location>
        <begin position="40"/>
        <end position="60"/>
    </location>
</feature>
<dbReference type="InterPro" id="IPR007175">
    <property type="entry name" value="Rpr2/Snm1/Rpp21"/>
</dbReference>
<feature type="region of interest" description="Disordered" evidence="5">
    <location>
        <begin position="40"/>
        <end position="62"/>
    </location>
</feature>
<evidence type="ECO:0000256" key="5">
    <source>
        <dbReference type="SAM" id="MobiDB-lite"/>
    </source>
</evidence>
<dbReference type="Proteomes" id="UP000803884">
    <property type="component" value="Unassembled WGS sequence"/>
</dbReference>
<evidence type="ECO:0000313" key="7">
    <source>
        <dbReference type="Proteomes" id="UP000803884"/>
    </source>
</evidence>
<dbReference type="AlphaFoldDB" id="A0AB34KKQ2"/>
<dbReference type="Pfam" id="PF04032">
    <property type="entry name" value="Rpr2"/>
    <property type="match status" value="1"/>
</dbReference>
<evidence type="ECO:0000256" key="2">
    <source>
        <dbReference type="ARBA" id="ARBA00022723"/>
    </source>
</evidence>
<dbReference type="GO" id="GO:0008033">
    <property type="term" value="P:tRNA processing"/>
    <property type="evidence" value="ECO:0007669"/>
    <property type="project" value="UniProtKB-KW"/>
</dbReference>
<comment type="similarity">
    <text evidence="4">Belongs to the eukaryotic/archaeal RNase P protein component 4 family.</text>
</comment>
<keyword evidence="7" id="KW-1185">Reference proteome</keyword>
<dbReference type="PANTHER" id="PTHR14742:SF0">
    <property type="entry name" value="RIBONUCLEASE P PROTEIN SUBUNIT P21"/>
    <property type="match status" value="1"/>
</dbReference>
<dbReference type="GO" id="GO:0005655">
    <property type="term" value="C:nucleolar ribonuclease P complex"/>
    <property type="evidence" value="ECO:0007669"/>
    <property type="project" value="TreeGrafter"/>
</dbReference>
<dbReference type="Gene3D" id="6.20.50.20">
    <property type="match status" value="1"/>
</dbReference>
<comment type="caution">
    <text evidence="6">The sequence shown here is derived from an EMBL/GenBank/DDBJ whole genome shotgun (WGS) entry which is preliminary data.</text>
</comment>
<accession>A0AB34KKQ2</accession>
<organism evidence="6 7">
    <name type="scientific">Cladosporium halotolerans</name>
    <dbReference type="NCBI Taxonomy" id="1052096"/>
    <lineage>
        <taxon>Eukaryota</taxon>
        <taxon>Fungi</taxon>
        <taxon>Dikarya</taxon>
        <taxon>Ascomycota</taxon>
        <taxon>Pezizomycotina</taxon>
        <taxon>Dothideomycetes</taxon>
        <taxon>Dothideomycetidae</taxon>
        <taxon>Cladosporiales</taxon>
        <taxon>Cladosporiaceae</taxon>
        <taxon>Cladosporium</taxon>
    </lineage>
</organism>
<name>A0AB34KKQ2_9PEZI</name>
<keyword evidence="2" id="KW-0479">Metal-binding</keyword>
<keyword evidence="1" id="KW-0819">tRNA processing</keyword>
<reference evidence="6 7" key="1">
    <citation type="journal article" date="2020" name="Microbiol. Resour. Announc.">
        <title>Draft Genome Sequence of a Cladosporium Species Isolated from the Mesophotic Ascidian Didemnum maculosum.</title>
        <authorList>
            <person name="Gioti A."/>
            <person name="Siaperas R."/>
            <person name="Nikolaivits E."/>
            <person name="Le Goff G."/>
            <person name="Ouazzani J."/>
            <person name="Kotoulas G."/>
            <person name="Topakas E."/>
        </authorList>
    </citation>
    <scope>NUCLEOTIDE SEQUENCE [LARGE SCALE GENOMIC DNA]</scope>
    <source>
        <strain evidence="6 7">TM138-S3</strain>
    </source>
</reference>
<dbReference type="RefSeq" id="XP_069226984.1">
    <property type="nucleotide sequence ID" value="XM_069375798.1"/>
</dbReference>
<sequence>MAKDKAKKGVLNKHLHARIAYLHQAAKYLSTQALSESPVNDRSSAMQISSESDPGTSSCESELHGTLATNDISARANTRPAPGQPSTATFTPPHSGLPLQLSAHLRAVAQKAQIRLSHDIKHAICKACSSPLIDGETCSRTMENLSKGGRKPWANVLVVKCLACGACKRFPVGAKKQKRKSLRETGKVTVETTMGGERNQEFSKVTGSMVDVPIHEGRKV</sequence>
<dbReference type="PANTHER" id="PTHR14742">
    <property type="entry name" value="RIBONUCLEASE P SUBUNIT P21"/>
    <property type="match status" value="1"/>
</dbReference>
<evidence type="ECO:0000256" key="4">
    <source>
        <dbReference type="ARBA" id="ARBA00038402"/>
    </source>
</evidence>